<dbReference type="GO" id="GO:0015074">
    <property type="term" value="P:DNA integration"/>
    <property type="evidence" value="ECO:0007669"/>
    <property type="project" value="InterPro"/>
</dbReference>
<evidence type="ECO:0000256" key="4">
    <source>
        <dbReference type="ARBA" id="ARBA00022722"/>
    </source>
</evidence>
<accession>A0A6V7QLZ8</accession>
<dbReference type="CDD" id="cd00303">
    <property type="entry name" value="retropepsin_like"/>
    <property type="match status" value="1"/>
</dbReference>
<gene>
    <name evidence="14" type="ORF">CB5_LOCUS27364</name>
</gene>
<proteinExistence type="predicted"/>
<dbReference type="InterPro" id="IPR000953">
    <property type="entry name" value="Chromo/chromo_shadow_dom"/>
</dbReference>
<feature type="domain" description="Chromo" evidence="11">
    <location>
        <begin position="1031"/>
        <end position="1096"/>
    </location>
</feature>
<dbReference type="InterPro" id="IPR043502">
    <property type="entry name" value="DNA/RNA_pol_sf"/>
</dbReference>
<keyword evidence="9" id="KW-0238">DNA-binding</keyword>
<keyword evidence="3" id="KW-0548">Nucleotidyltransferase</keyword>
<dbReference type="SUPFAM" id="SSF50630">
    <property type="entry name" value="Acid proteases"/>
    <property type="match status" value="1"/>
</dbReference>
<dbReference type="Pfam" id="PF03732">
    <property type="entry name" value="Retrotrans_gag"/>
    <property type="match status" value="1"/>
</dbReference>
<dbReference type="CDD" id="cd00024">
    <property type="entry name" value="CD_CSD"/>
    <property type="match status" value="1"/>
</dbReference>
<dbReference type="PROSITE" id="PS50994">
    <property type="entry name" value="INTEGRASE"/>
    <property type="match status" value="1"/>
</dbReference>
<keyword evidence="10" id="KW-0479">Metal-binding</keyword>
<dbReference type="GO" id="GO:0004190">
    <property type="term" value="F:aspartic-type endopeptidase activity"/>
    <property type="evidence" value="ECO:0007669"/>
    <property type="project" value="UniProtKB-KW"/>
</dbReference>
<evidence type="ECO:0000259" key="13">
    <source>
        <dbReference type="PROSITE" id="PS50994"/>
    </source>
</evidence>
<dbReference type="InterPro" id="IPR023780">
    <property type="entry name" value="Chromo_domain"/>
</dbReference>
<organism evidence="14">
    <name type="scientific">Ananas comosus var. bracteatus</name>
    <name type="common">red pineapple</name>
    <dbReference type="NCBI Taxonomy" id="296719"/>
    <lineage>
        <taxon>Eukaryota</taxon>
        <taxon>Viridiplantae</taxon>
        <taxon>Streptophyta</taxon>
        <taxon>Embryophyta</taxon>
        <taxon>Tracheophyta</taxon>
        <taxon>Spermatophyta</taxon>
        <taxon>Magnoliopsida</taxon>
        <taxon>Liliopsida</taxon>
        <taxon>Poales</taxon>
        <taxon>Bromeliaceae</taxon>
        <taxon>Bromelioideae</taxon>
        <taxon>Ananas</taxon>
    </lineage>
</organism>
<dbReference type="FunFam" id="3.30.70.270:FF:000020">
    <property type="entry name" value="Transposon Tf2-6 polyprotein-like Protein"/>
    <property type="match status" value="1"/>
</dbReference>
<evidence type="ECO:0000259" key="11">
    <source>
        <dbReference type="PROSITE" id="PS50013"/>
    </source>
</evidence>
<dbReference type="InterPro" id="IPR001584">
    <property type="entry name" value="Integrase_cat-core"/>
</dbReference>
<keyword evidence="1" id="KW-0645">Protease</keyword>
<dbReference type="Gene3D" id="2.40.50.40">
    <property type="match status" value="1"/>
</dbReference>
<evidence type="ECO:0000256" key="5">
    <source>
        <dbReference type="ARBA" id="ARBA00022750"/>
    </source>
</evidence>
<evidence type="ECO:0000256" key="6">
    <source>
        <dbReference type="ARBA" id="ARBA00022759"/>
    </source>
</evidence>
<feature type="domain" description="Integrase catalytic" evidence="13">
    <location>
        <begin position="757"/>
        <end position="917"/>
    </location>
</feature>
<keyword evidence="10" id="KW-0862">Zinc</keyword>
<dbReference type="Pfam" id="PF17919">
    <property type="entry name" value="RT_RNaseH_2"/>
    <property type="match status" value="1"/>
</dbReference>
<dbReference type="PROSITE" id="PS50158">
    <property type="entry name" value="ZF_CCHC"/>
    <property type="match status" value="1"/>
</dbReference>
<protein>
    <recommendedName>
        <fullName evidence="15">Reverse transcriptase</fullName>
    </recommendedName>
</protein>
<dbReference type="PROSITE" id="PS50013">
    <property type="entry name" value="CHROMO_2"/>
    <property type="match status" value="1"/>
</dbReference>
<dbReference type="InterPro" id="IPR005162">
    <property type="entry name" value="Retrotrans_gag_dom"/>
</dbReference>
<evidence type="ECO:0000259" key="12">
    <source>
        <dbReference type="PROSITE" id="PS50158"/>
    </source>
</evidence>
<keyword evidence="5" id="KW-0064">Aspartyl protease</keyword>
<keyword evidence="2" id="KW-0808">Transferase</keyword>
<dbReference type="CDD" id="cd01647">
    <property type="entry name" value="RT_LTR"/>
    <property type="match status" value="1"/>
</dbReference>
<dbReference type="Gene3D" id="2.40.70.10">
    <property type="entry name" value="Acid Proteases"/>
    <property type="match status" value="1"/>
</dbReference>
<dbReference type="InterPro" id="IPR036875">
    <property type="entry name" value="Znf_CCHC_sf"/>
</dbReference>
<keyword evidence="8" id="KW-0695">RNA-directed DNA polymerase</keyword>
<dbReference type="PANTHER" id="PTHR35046:SF26">
    <property type="entry name" value="RNA-DIRECTED DNA POLYMERASE"/>
    <property type="match status" value="1"/>
</dbReference>
<evidence type="ECO:0000256" key="10">
    <source>
        <dbReference type="PROSITE-ProRule" id="PRU00047"/>
    </source>
</evidence>
<dbReference type="SUPFAM" id="SSF54160">
    <property type="entry name" value="Chromo domain-like"/>
    <property type="match status" value="1"/>
</dbReference>
<evidence type="ECO:0000256" key="9">
    <source>
        <dbReference type="ARBA" id="ARBA00023125"/>
    </source>
</evidence>
<dbReference type="InterPro" id="IPR001878">
    <property type="entry name" value="Znf_CCHC"/>
</dbReference>
<dbReference type="InterPro" id="IPR012337">
    <property type="entry name" value="RNaseH-like_sf"/>
</dbReference>
<dbReference type="SUPFAM" id="SSF56672">
    <property type="entry name" value="DNA/RNA polymerases"/>
    <property type="match status" value="1"/>
</dbReference>
<name>A0A6V7QLZ8_ANACO</name>
<dbReference type="InterPro" id="IPR043128">
    <property type="entry name" value="Rev_trsase/Diguanyl_cyclase"/>
</dbReference>
<dbReference type="GO" id="GO:0008270">
    <property type="term" value="F:zinc ion binding"/>
    <property type="evidence" value="ECO:0007669"/>
    <property type="project" value="UniProtKB-KW"/>
</dbReference>
<evidence type="ECO:0000313" key="14">
    <source>
        <dbReference type="EMBL" id="CAD1844153.1"/>
    </source>
</evidence>
<dbReference type="GO" id="GO:0003964">
    <property type="term" value="F:RNA-directed DNA polymerase activity"/>
    <property type="evidence" value="ECO:0007669"/>
    <property type="project" value="UniProtKB-KW"/>
</dbReference>
<keyword evidence="7" id="KW-0378">Hydrolase</keyword>
<keyword evidence="6" id="KW-0255">Endonuclease</keyword>
<evidence type="ECO:0000256" key="8">
    <source>
        <dbReference type="ARBA" id="ARBA00022918"/>
    </source>
</evidence>
<dbReference type="AlphaFoldDB" id="A0A6V7QLZ8"/>
<dbReference type="InterPro" id="IPR036397">
    <property type="entry name" value="RNaseH_sf"/>
</dbReference>
<keyword evidence="4" id="KW-0540">Nuclease</keyword>
<dbReference type="GO" id="GO:0006508">
    <property type="term" value="P:proteolysis"/>
    <property type="evidence" value="ECO:0007669"/>
    <property type="project" value="UniProtKB-KW"/>
</dbReference>
<dbReference type="FunFam" id="3.10.10.10:FF:000007">
    <property type="entry name" value="Retrovirus-related Pol polyprotein from transposon 17.6-like Protein"/>
    <property type="match status" value="1"/>
</dbReference>
<dbReference type="GO" id="GO:0003677">
    <property type="term" value="F:DNA binding"/>
    <property type="evidence" value="ECO:0007669"/>
    <property type="project" value="UniProtKB-KW"/>
</dbReference>
<dbReference type="Pfam" id="PF00078">
    <property type="entry name" value="RVT_1"/>
    <property type="match status" value="1"/>
</dbReference>
<evidence type="ECO:0000256" key="3">
    <source>
        <dbReference type="ARBA" id="ARBA00022695"/>
    </source>
</evidence>
<evidence type="ECO:0000256" key="1">
    <source>
        <dbReference type="ARBA" id="ARBA00022670"/>
    </source>
</evidence>
<dbReference type="SUPFAM" id="SSF53098">
    <property type="entry name" value="Ribonuclease H-like"/>
    <property type="match status" value="1"/>
</dbReference>
<dbReference type="EMBL" id="LR862137">
    <property type="protein sequence ID" value="CAD1844153.1"/>
    <property type="molecule type" value="Genomic_DNA"/>
</dbReference>
<evidence type="ECO:0008006" key="15">
    <source>
        <dbReference type="Google" id="ProtNLM"/>
    </source>
</evidence>
<dbReference type="Gene3D" id="3.30.70.270">
    <property type="match status" value="2"/>
</dbReference>
<evidence type="ECO:0000256" key="2">
    <source>
        <dbReference type="ARBA" id="ARBA00022679"/>
    </source>
</evidence>
<keyword evidence="10" id="KW-0863">Zinc-finger</keyword>
<dbReference type="InterPro" id="IPR021109">
    <property type="entry name" value="Peptidase_aspartic_dom_sf"/>
</dbReference>
<dbReference type="Gene3D" id="3.10.10.10">
    <property type="entry name" value="HIV Type 1 Reverse Transcriptase, subunit A, domain 1"/>
    <property type="match status" value="1"/>
</dbReference>
<dbReference type="Gene3D" id="3.30.420.10">
    <property type="entry name" value="Ribonuclease H-like superfamily/Ribonuclease H"/>
    <property type="match status" value="1"/>
</dbReference>
<dbReference type="Pfam" id="PF00385">
    <property type="entry name" value="Chromo"/>
    <property type="match status" value="1"/>
</dbReference>
<dbReference type="InterPro" id="IPR016197">
    <property type="entry name" value="Chromo-like_dom_sf"/>
</dbReference>
<dbReference type="InterPro" id="IPR041577">
    <property type="entry name" value="RT_RNaseH_2"/>
</dbReference>
<evidence type="ECO:0000256" key="7">
    <source>
        <dbReference type="ARBA" id="ARBA00022801"/>
    </source>
</evidence>
<sequence>MKTKLRKQFLPADYAMELYEKFHSLKQRSMSINEYTSEFNNLFIRVGLSESNEQLTSRYLSGLNQAIRDEIGVARLFSLEDARQYALMAEKRVLRYGGRKPMVGRSGITLQRATNVVPAAQSDPTSLRTYRGAINANQTPRKDTSRALKDEKGKGIVRFGTPNSPNRSHKGAENQMRGRCYACGDYGHGSYNCPKRRVNFTEFDDDDEEDLGPVYDHYEDAEEHVDVYPIEGESLVTQRVMITPRAEEDDWRHHDIFHTRVLCGGKVCNVILDGGSSENIISKEAVEKLKLPTEKHPHPYKVTWFHKGNEVPINTRCLVNFTMGHNISDEVWCDVVPMDACHILLGRPWLYDKDMTHYTRPNTYSYKEGTKTSTLHPLTEEIDASPKKCKVVGLVAGPEFEEECVKSGVVYALIGRNEKRDIVVMFEDYPIEIQQLLEKYKELVGDDFPPGLPPLRSIEHAIDLIPGASLPNLPAYQMPPAQRAEMKRQVESLIAKGIIRESKSPCAVPALLTPKKDGSWRMCIDRFPIPRLDEMLDMLVGSTVFSKIDLRSGYHQIRMRGGDEWKTAFKTPDGLYEWLVMPFGLSNAPSTFMRVMTEGLHPDPEKITTIMEWPVPQSVGEVRSFHGLASFYRRFIKNFSTIMHPITECIKTEKFTWTNSAQRAFEKIKTLMTEAPILALPNFEKLFTVECDASQMGIGAVLSQEGRPIEFFSEKLDEAKRRYSTYDLEFYALTSSKVPNMNKGSSQNTGLYTPLPVPEAPWVHLSMDFVLGLPKTAKGHDSLLVVVDRFSKMAHFIPCSRTADASHIAELFFKEIVRLHGLPTSIVSDRDVKFMGHFWRTLWRKLGTQLKYSTTCHRQTDGQTEVVNRSLGNLLRCLVGNHVKTWDSIIPQAEFAYNDSVNRTTKKTPFEAAYGLRPQHVLDLVPLPPEARVSDDGEAFAEHIHRIHEEVRAAMLARLAMTLMQLLRISIADEKILKKVTCSNAYVIELPAGLQISPIFNVADLYAFEGFDESVTTLDELVANLPKEQAEVVEDILDVKEMKSRRGNFYRRFLIKWLGKSPSESTWITEEELQRADPGAYEEFMKAYSSELSSLPAGEDDAGAFRKLKKINQAR</sequence>
<dbReference type="GO" id="GO:0004519">
    <property type="term" value="F:endonuclease activity"/>
    <property type="evidence" value="ECO:0007669"/>
    <property type="project" value="UniProtKB-KW"/>
</dbReference>
<dbReference type="InterPro" id="IPR000477">
    <property type="entry name" value="RT_dom"/>
</dbReference>
<dbReference type="SUPFAM" id="SSF57756">
    <property type="entry name" value="Retrovirus zinc finger-like domains"/>
    <property type="match status" value="1"/>
</dbReference>
<dbReference type="PANTHER" id="PTHR35046">
    <property type="entry name" value="ZINC KNUCKLE (CCHC-TYPE) FAMILY PROTEIN"/>
    <property type="match status" value="1"/>
</dbReference>
<feature type="domain" description="CCHC-type" evidence="12">
    <location>
        <begin position="179"/>
        <end position="195"/>
    </location>
</feature>
<reference evidence="14" key="1">
    <citation type="submission" date="2020-07" db="EMBL/GenBank/DDBJ databases">
        <authorList>
            <person name="Lin J."/>
        </authorList>
    </citation>
    <scope>NUCLEOTIDE SEQUENCE</scope>
</reference>